<keyword evidence="2" id="KW-0472">Membrane</keyword>
<dbReference type="Pfam" id="PF13347">
    <property type="entry name" value="MFS_2"/>
    <property type="match status" value="1"/>
</dbReference>
<feature type="transmembrane region" description="Helical" evidence="2">
    <location>
        <begin position="407"/>
        <end position="430"/>
    </location>
</feature>
<gene>
    <name evidence="3" type="ORF">GOB81_00825</name>
</gene>
<feature type="transmembrane region" description="Helical" evidence="2">
    <location>
        <begin position="23"/>
        <end position="43"/>
    </location>
</feature>
<evidence type="ECO:0000313" key="4">
    <source>
        <dbReference type="Proteomes" id="UP000631653"/>
    </source>
</evidence>
<feature type="transmembrane region" description="Helical" evidence="2">
    <location>
        <begin position="119"/>
        <end position="143"/>
    </location>
</feature>
<evidence type="ECO:0008006" key="5">
    <source>
        <dbReference type="Google" id="ProtNLM"/>
    </source>
</evidence>
<feature type="transmembrane region" description="Helical" evidence="2">
    <location>
        <begin position="266"/>
        <end position="287"/>
    </location>
</feature>
<reference evidence="3 4" key="1">
    <citation type="journal article" date="2020" name="Int. J. Syst. Evol. Microbiol.">
        <title>Novel acetic acid bacteria from cider fermentations: Acetobacter conturbans sp. nov. and Acetobacter fallax sp. nov.</title>
        <authorList>
            <person name="Sombolestani A.S."/>
            <person name="Cleenwerck I."/>
            <person name="Cnockaert M."/>
            <person name="Borremans W."/>
            <person name="Wieme A.D."/>
            <person name="De Vuyst L."/>
            <person name="Vandamme P."/>
        </authorList>
    </citation>
    <scope>NUCLEOTIDE SEQUENCE [LARGE SCALE GENOMIC DNA]</scope>
    <source>
        <strain evidence="3 4">LMG 1627</strain>
    </source>
</reference>
<accession>A0ABX0JUK6</accession>
<organism evidence="3 4">
    <name type="scientific">Acetobacter conturbans</name>
    <dbReference type="NCBI Taxonomy" id="1737472"/>
    <lineage>
        <taxon>Bacteria</taxon>
        <taxon>Pseudomonadati</taxon>
        <taxon>Pseudomonadota</taxon>
        <taxon>Alphaproteobacteria</taxon>
        <taxon>Acetobacterales</taxon>
        <taxon>Acetobacteraceae</taxon>
        <taxon>Acetobacter</taxon>
    </lineage>
</organism>
<evidence type="ECO:0000313" key="3">
    <source>
        <dbReference type="EMBL" id="NHN87181.1"/>
    </source>
</evidence>
<keyword evidence="2" id="KW-0812">Transmembrane</keyword>
<dbReference type="CDD" id="cd17332">
    <property type="entry name" value="MFS_MelB_like"/>
    <property type="match status" value="1"/>
</dbReference>
<comment type="caution">
    <text evidence="3">The sequence shown here is derived from an EMBL/GenBank/DDBJ whole genome shotgun (WGS) entry which is preliminary data.</text>
</comment>
<feature type="transmembrane region" description="Helical" evidence="2">
    <location>
        <begin position="182"/>
        <end position="207"/>
    </location>
</feature>
<dbReference type="InterPro" id="IPR039672">
    <property type="entry name" value="MFS_2"/>
</dbReference>
<feature type="transmembrane region" description="Helical" evidence="2">
    <location>
        <begin position="375"/>
        <end position="395"/>
    </location>
</feature>
<feature type="transmembrane region" description="Helical" evidence="2">
    <location>
        <begin position="49"/>
        <end position="68"/>
    </location>
</feature>
<sequence>MTEADGKRPGGGKHSLPLKERMAFGLGDLVGNGMFGITGSYLIHFYTDVVGMAAGQLAMLMLVARIVHSFSDPVVGLIIDRRGLFSGRVMPYVHWFAVPLALSLCACFARPFSGATGELIWAWVSYLAMGIIFSFFIVPYGLLPNTMSERSDDRLSLSTYRMVGATLGTFLVGSLVPPAIAHFGYMAGIGLVAAAGAVVAMVPSWVCRERIALAPDRLPLKVTLRSLLQNRAWVVVTLALSLFYIDLTSFYGFAIYYAEHVLGRDAAFGGLLISVMGVTKATGVFVSSFVAPRLGWKPAITLGYACSMTGLILFWMAPNTAWLLIGLFGLVCFFDGIALPVFYTMLAEAIDIGAVLTGVRAAGIAYSMNSFAGKSAWALGGFLVAALLAWGGYDGHAAIQSEAARHAITFGFLGVPFCVGLLSIIVIQLYPPVSAATTMSNSAEALIIPED</sequence>
<feature type="transmembrane region" description="Helical" evidence="2">
    <location>
        <begin position="232"/>
        <end position="254"/>
    </location>
</feature>
<dbReference type="PANTHER" id="PTHR11328:SF24">
    <property type="entry name" value="MAJOR FACILITATOR SUPERFAMILY (MFS) PROFILE DOMAIN-CONTAINING PROTEIN"/>
    <property type="match status" value="1"/>
</dbReference>
<dbReference type="InterPro" id="IPR001927">
    <property type="entry name" value="Na/Gal_symport"/>
</dbReference>
<proteinExistence type="inferred from homology"/>
<evidence type="ECO:0000256" key="1">
    <source>
        <dbReference type="ARBA" id="ARBA00009617"/>
    </source>
</evidence>
<evidence type="ECO:0000256" key="2">
    <source>
        <dbReference type="SAM" id="Phobius"/>
    </source>
</evidence>
<dbReference type="InterPro" id="IPR036259">
    <property type="entry name" value="MFS_trans_sf"/>
</dbReference>
<dbReference type="NCBIfam" id="TIGR00792">
    <property type="entry name" value="gph"/>
    <property type="match status" value="1"/>
</dbReference>
<dbReference type="RefSeq" id="WP_173568480.1">
    <property type="nucleotide sequence ID" value="NZ_WOSY01000001.1"/>
</dbReference>
<feature type="transmembrane region" description="Helical" evidence="2">
    <location>
        <begin position="155"/>
        <end position="176"/>
    </location>
</feature>
<keyword evidence="4" id="KW-1185">Reference proteome</keyword>
<protein>
    <recommendedName>
        <fullName evidence="5">MFS transporter</fullName>
    </recommendedName>
</protein>
<dbReference type="Gene3D" id="1.20.1250.20">
    <property type="entry name" value="MFS general substrate transporter like domains"/>
    <property type="match status" value="2"/>
</dbReference>
<name>A0ABX0JUK6_9PROT</name>
<dbReference type="PANTHER" id="PTHR11328">
    <property type="entry name" value="MAJOR FACILITATOR SUPERFAMILY DOMAIN-CONTAINING PROTEIN"/>
    <property type="match status" value="1"/>
</dbReference>
<dbReference type="SUPFAM" id="SSF103473">
    <property type="entry name" value="MFS general substrate transporter"/>
    <property type="match status" value="1"/>
</dbReference>
<keyword evidence="2" id="KW-1133">Transmembrane helix</keyword>
<feature type="transmembrane region" description="Helical" evidence="2">
    <location>
        <begin position="89"/>
        <end position="113"/>
    </location>
</feature>
<dbReference type="Proteomes" id="UP000631653">
    <property type="component" value="Unassembled WGS sequence"/>
</dbReference>
<dbReference type="EMBL" id="WOSY01000001">
    <property type="protein sequence ID" value="NHN87181.1"/>
    <property type="molecule type" value="Genomic_DNA"/>
</dbReference>
<comment type="similarity">
    <text evidence="1">Belongs to the sodium:galactoside symporter (TC 2.A.2) family.</text>
</comment>